<sequence length="103" mass="11051">MIIMLRAFSYTLLGLLMTVTATTAVAGVTEVRPEYSFVSMMLAANSVSLPQAAKIAKHNYGGKVVKAETQKRGGRLVHHIRLINKGRVKTVLIDAGSGQVISP</sequence>
<reference evidence="3 4" key="1">
    <citation type="submission" date="2018-11" db="EMBL/GenBank/DDBJ databases">
        <title>The draft genome sequence of Amphritea opalescens ANRC-JH13T.</title>
        <authorList>
            <person name="Fang Z."/>
            <person name="Zhang Y."/>
            <person name="Han X."/>
        </authorList>
    </citation>
    <scope>NUCLEOTIDE SEQUENCE [LARGE SCALE GENOMIC DNA]</scope>
    <source>
        <strain evidence="3 4">ANRC-JH13</strain>
    </source>
</reference>
<dbReference type="OrthoDB" id="6121374at2"/>
<protein>
    <recommendedName>
        <fullName evidence="2">PepSY domain-containing protein</fullName>
    </recommendedName>
</protein>
<dbReference type="InterPro" id="IPR025711">
    <property type="entry name" value="PepSY"/>
</dbReference>
<evidence type="ECO:0000256" key="1">
    <source>
        <dbReference type="SAM" id="SignalP"/>
    </source>
</evidence>
<proteinExistence type="predicted"/>
<feature type="signal peptide" evidence="1">
    <location>
        <begin position="1"/>
        <end position="26"/>
    </location>
</feature>
<evidence type="ECO:0000313" key="3">
    <source>
        <dbReference type="EMBL" id="RTE67144.1"/>
    </source>
</evidence>
<accession>A0A430KUY0</accession>
<keyword evidence="4" id="KW-1185">Reference proteome</keyword>
<gene>
    <name evidence="3" type="ORF">EH243_02760</name>
</gene>
<keyword evidence="1" id="KW-0732">Signal</keyword>
<dbReference type="AlphaFoldDB" id="A0A430KUY0"/>
<dbReference type="Pfam" id="PF03413">
    <property type="entry name" value="PepSY"/>
    <property type="match status" value="1"/>
</dbReference>
<organism evidence="3 4">
    <name type="scientific">Amphritea opalescens</name>
    <dbReference type="NCBI Taxonomy" id="2490544"/>
    <lineage>
        <taxon>Bacteria</taxon>
        <taxon>Pseudomonadati</taxon>
        <taxon>Pseudomonadota</taxon>
        <taxon>Gammaproteobacteria</taxon>
        <taxon>Oceanospirillales</taxon>
        <taxon>Oceanospirillaceae</taxon>
        <taxon>Amphritea</taxon>
    </lineage>
</organism>
<dbReference type="Gene3D" id="3.10.450.40">
    <property type="match status" value="1"/>
</dbReference>
<name>A0A430KUY0_9GAMM</name>
<feature type="domain" description="PepSY" evidence="2">
    <location>
        <begin position="48"/>
        <end position="102"/>
    </location>
</feature>
<comment type="caution">
    <text evidence="3">The sequence shown here is derived from an EMBL/GenBank/DDBJ whole genome shotgun (WGS) entry which is preliminary data.</text>
</comment>
<evidence type="ECO:0000259" key="2">
    <source>
        <dbReference type="Pfam" id="PF03413"/>
    </source>
</evidence>
<dbReference type="EMBL" id="RQXW01000002">
    <property type="protein sequence ID" value="RTE67144.1"/>
    <property type="molecule type" value="Genomic_DNA"/>
</dbReference>
<feature type="chain" id="PRO_5019046253" description="PepSY domain-containing protein" evidence="1">
    <location>
        <begin position="27"/>
        <end position="103"/>
    </location>
</feature>
<evidence type="ECO:0000313" key="4">
    <source>
        <dbReference type="Proteomes" id="UP000283087"/>
    </source>
</evidence>
<dbReference type="Proteomes" id="UP000283087">
    <property type="component" value="Unassembled WGS sequence"/>
</dbReference>